<keyword evidence="3" id="KW-0539">Nucleus</keyword>
<dbReference type="STRING" id="590646.G3B4J0"/>
<feature type="domain" description="Importin N-terminal" evidence="4">
    <location>
        <begin position="25"/>
        <end position="103"/>
    </location>
</feature>
<dbReference type="Gene3D" id="1.25.10.10">
    <property type="entry name" value="Leucine-rich Repeat Variant"/>
    <property type="match status" value="1"/>
</dbReference>
<keyword evidence="6" id="KW-1185">Reference proteome</keyword>
<dbReference type="Proteomes" id="UP000000707">
    <property type="component" value="Unassembled WGS sequence"/>
</dbReference>
<dbReference type="GO" id="GO:0031267">
    <property type="term" value="F:small GTPase binding"/>
    <property type="evidence" value="ECO:0007669"/>
    <property type="project" value="InterPro"/>
</dbReference>
<evidence type="ECO:0000313" key="6">
    <source>
        <dbReference type="Proteomes" id="UP000000707"/>
    </source>
</evidence>
<reference evidence="5 6" key="1">
    <citation type="journal article" date="2011" name="Proc. Natl. Acad. Sci. U.S.A.">
        <title>Comparative genomics of xylose-fermenting fungi for enhanced biofuel production.</title>
        <authorList>
            <person name="Wohlbach D.J."/>
            <person name="Kuo A."/>
            <person name="Sato T.K."/>
            <person name="Potts K.M."/>
            <person name="Salamov A.A."/>
            <person name="LaButti K.M."/>
            <person name="Sun H."/>
            <person name="Clum A."/>
            <person name="Pangilinan J.L."/>
            <person name="Lindquist E.A."/>
            <person name="Lucas S."/>
            <person name="Lapidus A."/>
            <person name="Jin M."/>
            <person name="Gunawan C."/>
            <person name="Balan V."/>
            <person name="Dale B.E."/>
            <person name="Jeffries T.W."/>
            <person name="Zinkel R."/>
            <person name="Barry K.W."/>
            <person name="Grigoriev I.V."/>
            <person name="Gasch A.P."/>
        </authorList>
    </citation>
    <scope>NUCLEOTIDE SEQUENCE [LARGE SCALE GENOMIC DNA]</scope>
    <source>
        <strain evidence="6">ATCC 10573 / BCRC 21748 / CBS 615 / JCM 9827 / NBRC 10315 / NRRL Y-1498 / VKM Y-70</strain>
    </source>
</reference>
<dbReference type="InterPro" id="IPR011989">
    <property type="entry name" value="ARM-like"/>
</dbReference>
<dbReference type="GeneID" id="18249432"/>
<dbReference type="EMBL" id="GL996521">
    <property type="protein sequence ID" value="EGV63841.1"/>
    <property type="molecule type" value="Genomic_DNA"/>
</dbReference>
<dbReference type="PANTHER" id="PTHR10997">
    <property type="entry name" value="IMPORTIN-7, 8, 11"/>
    <property type="match status" value="1"/>
</dbReference>
<dbReference type="AlphaFoldDB" id="G3B4J0"/>
<dbReference type="HOGENOM" id="CLU_008920_1_1_1"/>
<dbReference type="InterPro" id="IPR001494">
    <property type="entry name" value="Importin-beta_N"/>
</dbReference>
<dbReference type="RefSeq" id="XP_006686155.1">
    <property type="nucleotide sequence ID" value="XM_006686092.1"/>
</dbReference>
<evidence type="ECO:0000256" key="3">
    <source>
        <dbReference type="ARBA" id="ARBA00023242"/>
    </source>
</evidence>
<dbReference type="InterPro" id="IPR013598">
    <property type="entry name" value="Exportin-1/Importin-b-like"/>
</dbReference>
<dbReference type="GO" id="GO:0005829">
    <property type="term" value="C:cytosol"/>
    <property type="evidence" value="ECO:0007669"/>
    <property type="project" value="TreeGrafter"/>
</dbReference>
<evidence type="ECO:0000256" key="2">
    <source>
        <dbReference type="ARBA" id="ARBA00022448"/>
    </source>
</evidence>
<dbReference type="PANTHER" id="PTHR10997:SF9">
    <property type="entry name" value="IMPORTIN-9"/>
    <property type="match status" value="1"/>
</dbReference>
<comment type="subcellular location">
    <subcellularLocation>
        <location evidence="1">Nucleus</location>
    </subcellularLocation>
</comment>
<dbReference type="OrthoDB" id="431626at2759"/>
<dbReference type="KEGG" id="cten:18249432"/>
<dbReference type="GO" id="GO:0006606">
    <property type="term" value="P:protein import into nucleus"/>
    <property type="evidence" value="ECO:0007669"/>
    <property type="project" value="TreeGrafter"/>
</dbReference>
<proteinExistence type="predicted"/>
<organism evidence="6">
    <name type="scientific">Candida tenuis (strain ATCC 10573 / BCRC 21748 / CBS 615 / JCM 9827 / NBRC 10315 / NRRL Y-1498 / VKM Y-70)</name>
    <name type="common">Yeast</name>
    <name type="synonym">Yamadazyma tenuis</name>
    <dbReference type="NCBI Taxonomy" id="590646"/>
    <lineage>
        <taxon>Eukaryota</taxon>
        <taxon>Fungi</taxon>
        <taxon>Dikarya</taxon>
        <taxon>Ascomycota</taxon>
        <taxon>Saccharomycotina</taxon>
        <taxon>Pichiomycetes</taxon>
        <taxon>Debaryomycetaceae</taxon>
        <taxon>Yamadazyma</taxon>
    </lineage>
</organism>
<dbReference type="SUPFAM" id="SSF48371">
    <property type="entry name" value="ARM repeat"/>
    <property type="match status" value="1"/>
</dbReference>
<evidence type="ECO:0000259" key="4">
    <source>
        <dbReference type="PROSITE" id="PS50166"/>
    </source>
</evidence>
<dbReference type="eggNOG" id="KOG2274">
    <property type="taxonomic scope" value="Eukaryota"/>
</dbReference>
<name>G3B4J0_CANTC</name>
<keyword evidence="2" id="KW-0813">Transport</keyword>
<protein>
    <recommendedName>
        <fullName evidence="4">Importin N-terminal domain-containing protein</fullName>
    </recommendedName>
</protein>
<dbReference type="InterPro" id="IPR016024">
    <property type="entry name" value="ARM-type_fold"/>
</dbReference>
<evidence type="ECO:0000256" key="1">
    <source>
        <dbReference type="ARBA" id="ARBA00004123"/>
    </source>
</evidence>
<evidence type="ECO:0000313" key="5">
    <source>
        <dbReference type="EMBL" id="EGV63841.1"/>
    </source>
</evidence>
<accession>G3B4J0</accession>
<dbReference type="Pfam" id="PF03810">
    <property type="entry name" value="IBN_N"/>
    <property type="match status" value="1"/>
</dbReference>
<dbReference type="Pfam" id="PF08389">
    <property type="entry name" value="Xpo1"/>
    <property type="match status" value="1"/>
</dbReference>
<sequence length="1061" mass="119802">MDQVQLVLKLIEDQNSSNNNSRRVAELEFNHLVAQDPSKVCYVLIQVPMESSYPQYVRQSCLLHLRRLVPKYWSMAFESFSGTPISQDLKSVIRDNLIKLVMTSQPSKIKNSASYVIVQIAVADYPDEWPDLLNTLYEYSRDFNNQPAVEGSLKVLNDLFDDLVTEEQFWDQNVGKQLIDHITSILSTDNLSPEVKINCIDLYKNVLNYLTSGEAFVNDSRKKMVYEHLPFICELFFKLIKDSIQSSSKLLSNKSIDLVDCKFRSSMYSVLSTIFGSFNKKISIEFKRYLLLELLGDFNVLHSPYLQINNSTSDLSIIGYGDDYGKDITDTINEIASLVLLIQHSVQLNSVLATDDFSVFVTQMISVSTLQSEDSYDNDFNVYITENTGLSGSVTVRDSINEFFSELNDKDSNAIFNAILRDLMSSTNDPWELTEAKFYILESMFQNEDTELEGDIDITDFYSFTVQFLALNEANRLNSNTNSLVIARVISMLPKFFEKFEGKLSVNKVSAYRDDIANYNNNIAAFIFSLTIFISCKLSSGDTGYDFIKASTLISSTNYRDLINFETDFNHTNSTSIQQNFFCLITDLLEASEEDALPVLLEALSVGININPKTASKTDASGSSVVDLILNVSFKDPSNVQSVIESSDCLRTLFENIEMADYITCCEKSLPFLINNINQSATDSQSVEYSPKLNLSLDLLDIVIESVPPNEINEKSFPEQVFNFLYSHIRRLVILANDDQILQSGGSIINSLIQNASTSFRTYKDPDTGESGLESLLTIVSKFLSSELSDRAALNCGTIVTSLINKFQQELGDQYLSQILAATAQRLLIAKEVITVENLVMLFCNLVLVSPESMINYLGNELILKDPVTGKDTPSLSLILPIWFQSFEVTRGYEKIKQNALALGKIFSLADQRIETLVVNGDLIPYDGDKIVTRSMTKSMPDRYTQISASLKILKLLVSELEFQCQQPNAEDYLQGKYEEDAGDDDGWEDLEDIGVPNYDKLKSYIDSDDEEHEESKDDDLKNLLIQFFKECAVRNLGNFSKYYGQLDDGEKRIITENVLF</sequence>
<dbReference type="GO" id="GO:0005635">
    <property type="term" value="C:nuclear envelope"/>
    <property type="evidence" value="ECO:0007669"/>
    <property type="project" value="TreeGrafter"/>
</dbReference>
<dbReference type="PROSITE" id="PS50166">
    <property type="entry name" value="IMPORTIN_B_NT"/>
    <property type="match status" value="1"/>
</dbReference>
<gene>
    <name evidence="5" type="ORF">CANTEDRAFT_130228</name>
</gene>